<dbReference type="WBParaSite" id="MCU_006419-RD">
    <property type="protein sequence ID" value="MCU_006419-RD"/>
    <property type="gene ID" value="MCU_006419"/>
</dbReference>
<reference evidence="1" key="1">
    <citation type="submission" date="2019-11" db="UniProtKB">
        <authorList>
            <consortium name="WormBaseParasite"/>
        </authorList>
    </citation>
    <scope>IDENTIFICATION</scope>
</reference>
<evidence type="ECO:0000313" key="1">
    <source>
        <dbReference type="WBParaSite" id="MCU_006419-RD"/>
    </source>
</evidence>
<proteinExistence type="predicted"/>
<dbReference type="AlphaFoldDB" id="A0A5K3F8U1"/>
<organism evidence="1">
    <name type="scientific">Mesocestoides corti</name>
    <name type="common">Flatworm</name>
    <dbReference type="NCBI Taxonomy" id="53468"/>
    <lineage>
        <taxon>Eukaryota</taxon>
        <taxon>Metazoa</taxon>
        <taxon>Spiralia</taxon>
        <taxon>Lophotrochozoa</taxon>
        <taxon>Platyhelminthes</taxon>
        <taxon>Cestoda</taxon>
        <taxon>Eucestoda</taxon>
        <taxon>Cyclophyllidea</taxon>
        <taxon>Mesocestoididae</taxon>
        <taxon>Mesocestoides</taxon>
    </lineage>
</organism>
<accession>A0A5K3F8U1</accession>
<protein>
    <submittedName>
        <fullName evidence="1">Death domain-containing protein</fullName>
    </submittedName>
</protein>
<name>A0A5K3F8U1_MESCO</name>
<sequence>MGFLDLNPHSTIIEPLMGSGFQNFSSKVKIVLENEFGQKQELLDSWENLDVNTAPTATSDAMQPDSEDRNIRESALTAWYKAARDRRRKLQKLLEEYNELVIAVRIW</sequence>